<evidence type="ECO:0000256" key="2">
    <source>
        <dbReference type="ARBA" id="ARBA00004604"/>
    </source>
</evidence>
<evidence type="ECO:0000256" key="8">
    <source>
        <dbReference type="ARBA" id="ARBA00023242"/>
    </source>
</evidence>
<keyword evidence="9 10" id="KW-0687">Ribonucleoprotein</keyword>
<accession>A0AAV9NVB0</accession>
<dbReference type="PANTHER" id="PTHR12933:SF0">
    <property type="entry name" value="U3 SMALL NUCLEOLAR RNA-ASSOCIATED PROTEIN 25 HOMOLOG"/>
    <property type="match status" value="1"/>
</dbReference>
<dbReference type="SUPFAM" id="SSF52540">
    <property type="entry name" value="P-loop containing nucleoside triphosphate hydrolases"/>
    <property type="match status" value="1"/>
</dbReference>
<comment type="function">
    <text evidence="1 10">DEAD-box RNA helicase-like protein required for pre-18S rRNA processing, specifically at sites A0, A1, and A2.</text>
</comment>
<dbReference type="PANTHER" id="PTHR12933">
    <property type="entry name" value="ORF PROTEIN-RELATED"/>
    <property type="match status" value="1"/>
</dbReference>
<feature type="compositionally biased region" description="Acidic residues" evidence="11">
    <location>
        <begin position="166"/>
        <end position="206"/>
    </location>
</feature>
<feature type="compositionally biased region" description="Acidic residues" evidence="11">
    <location>
        <begin position="81"/>
        <end position="109"/>
    </location>
</feature>
<sequence length="772" mass="86112">MAPFRGGGSRSARGGSRGGSRGGFRGGSRGGFRGGPRGGSRGGSRGGRGVARDSGKLARSGIRTRSGYRRFDSQRVKDADQSSEEDLPDVADEAEEDEEDDISEDEAVDAEAQAKARAYNMLLQSFKQPEDSSERQRKRRKIEAEAPVEDTNGHVSVADDIASESLLEDEATGSEDILDEDVDAEEDVESDDEDSEAVAGSDVEDVQDSRDPFEMHFANPDDNELSSRLKSVQAGNWQVEKHVGPDRSTIISSAPMSAEGSIYRKTTIRSSDGIALKKRLVAPAQKHLSTFDSSQETLAPYVSQYNDVLYGNRSAENASSLRQIACLHALNHVLKGRDKVLKNNERLAKAKGPDHADVQDQGFTRPKVLILTETRQMCHSYASILVDLFAPEQQENKQRFDSSFTAPLEDERNMPEDFNELFAGNNDNNFTTAIKLTRKTLKFFSAFYTSDIILASPLGLRRILENEDSKKRDHDFLSSIEFVVVDQADAMQMQNWSNVETVFEHLNLQLKEAHGCDFSRVRPYYLDGNAKYLRQNMIFSAYITPEMNRLFNTSMQNVAGKLKFTPTYPDGAISTVSNIGGIKQTFSRFDSPSPASDPDARFKYFTTAILPSLLRLPKPAEGGQGILIFIPSYYDFLRIRNFFATSQQTQNISFGTIHEYSEVSDQRRARAHFVNGRHSFLLYTQRAHHFFRLRLKGVRRVVMYGLPDNPIFYEEVAGGFLDTSLQEGRVQEGEAAARVMFSKWDGLALERVVGSSRVKSMLGGTGDMFEFL</sequence>
<dbReference type="FunFam" id="3.40.50.300:FF:002356">
    <property type="entry name" value="U3 small nucleolar RNA-associated protein 25"/>
    <property type="match status" value="1"/>
</dbReference>
<keyword evidence="15" id="KW-1185">Reference proteome</keyword>
<dbReference type="InterPro" id="IPR053939">
    <property type="entry name" value="UTP25_C"/>
</dbReference>
<keyword evidence="8 10" id="KW-0539">Nucleus</keyword>
<dbReference type="GO" id="GO:0000462">
    <property type="term" value="P:maturation of SSU-rRNA from tricistronic rRNA transcript (SSU-rRNA, 5.8S rRNA, LSU-rRNA)"/>
    <property type="evidence" value="ECO:0007669"/>
    <property type="project" value="TreeGrafter"/>
</dbReference>
<keyword evidence="6 10" id="KW-0690">Ribosome biogenesis</keyword>
<dbReference type="Pfam" id="PF06862">
    <property type="entry name" value="Utp25_C"/>
    <property type="match status" value="1"/>
</dbReference>
<comment type="similarity">
    <text evidence="3 10">Belongs to the UTP25 family.</text>
</comment>
<evidence type="ECO:0000313" key="15">
    <source>
        <dbReference type="Proteomes" id="UP001337655"/>
    </source>
</evidence>
<keyword evidence="7 10" id="KW-0698">rRNA processing</keyword>
<evidence type="ECO:0000256" key="1">
    <source>
        <dbReference type="ARBA" id="ARBA00002883"/>
    </source>
</evidence>
<evidence type="ECO:0000256" key="3">
    <source>
        <dbReference type="ARBA" id="ARBA00009223"/>
    </source>
</evidence>
<evidence type="ECO:0000259" key="13">
    <source>
        <dbReference type="Pfam" id="PF22916"/>
    </source>
</evidence>
<evidence type="ECO:0000313" key="14">
    <source>
        <dbReference type="EMBL" id="KAK5163742.1"/>
    </source>
</evidence>
<proteinExistence type="inferred from homology"/>
<dbReference type="InterPro" id="IPR010678">
    <property type="entry name" value="UTP25"/>
</dbReference>
<comment type="subcellular location">
    <subcellularLocation>
        <location evidence="2 10">Nucleus</location>
        <location evidence="2 10">Nucleolus</location>
    </subcellularLocation>
</comment>
<feature type="domain" description="UTP25 NTP hydrolase-like" evidence="13">
    <location>
        <begin position="305"/>
        <end position="561"/>
    </location>
</feature>
<dbReference type="GO" id="GO:0034511">
    <property type="term" value="F:U3 snoRNA binding"/>
    <property type="evidence" value="ECO:0007669"/>
    <property type="project" value="InterPro"/>
</dbReference>
<evidence type="ECO:0000256" key="10">
    <source>
        <dbReference type="RuleBase" id="RU365070"/>
    </source>
</evidence>
<dbReference type="Proteomes" id="UP001337655">
    <property type="component" value="Unassembled WGS sequence"/>
</dbReference>
<organism evidence="14 15">
    <name type="scientific">Saxophila tyrrhenica</name>
    <dbReference type="NCBI Taxonomy" id="1690608"/>
    <lineage>
        <taxon>Eukaryota</taxon>
        <taxon>Fungi</taxon>
        <taxon>Dikarya</taxon>
        <taxon>Ascomycota</taxon>
        <taxon>Pezizomycotina</taxon>
        <taxon>Dothideomycetes</taxon>
        <taxon>Dothideomycetidae</taxon>
        <taxon>Mycosphaerellales</taxon>
        <taxon>Extremaceae</taxon>
        <taxon>Saxophila</taxon>
    </lineage>
</organism>
<evidence type="ECO:0000256" key="4">
    <source>
        <dbReference type="ARBA" id="ARBA00011192"/>
    </source>
</evidence>
<feature type="region of interest" description="Disordered" evidence="11">
    <location>
        <begin position="1"/>
        <end position="208"/>
    </location>
</feature>
<dbReference type="InterPro" id="IPR053940">
    <property type="entry name" value="UTP25_NTPase-like"/>
</dbReference>
<evidence type="ECO:0000256" key="7">
    <source>
        <dbReference type="ARBA" id="ARBA00022552"/>
    </source>
</evidence>
<comment type="caution">
    <text evidence="14">The sequence shown here is derived from an EMBL/GenBank/DDBJ whole genome shotgun (WGS) entry which is preliminary data.</text>
</comment>
<reference evidence="14 15" key="1">
    <citation type="submission" date="2023-08" db="EMBL/GenBank/DDBJ databases">
        <title>Black Yeasts Isolated from many extreme environments.</title>
        <authorList>
            <person name="Coleine C."/>
            <person name="Stajich J.E."/>
            <person name="Selbmann L."/>
        </authorList>
    </citation>
    <scope>NUCLEOTIDE SEQUENCE [LARGE SCALE GENOMIC DNA]</scope>
    <source>
        <strain evidence="14 15">CCFEE 5935</strain>
    </source>
</reference>
<protein>
    <recommendedName>
        <fullName evidence="5 10">U3 small nucleolar RNA-associated protein 25</fullName>
        <shortName evidence="10">U3 snoRNA-associated protein 25</shortName>
    </recommendedName>
</protein>
<feature type="domain" description="UTP25 C-terminal" evidence="12">
    <location>
        <begin position="581"/>
        <end position="771"/>
    </location>
</feature>
<feature type="compositionally biased region" description="Gly residues" evidence="11">
    <location>
        <begin position="1"/>
        <end position="49"/>
    </location>
</feature>
<dbReference type="RefSeq" id="XP_064654144.1">
    <property type="nucleotide sequence ID" value="XM_064807635.1"/>
</dbReference>
<dbReference type="GeneID" id="89931743"/>
<evidence type="ECO:0000256" key="11">
    <source>
        <dbReference type="SAM" id="MobiDB-lite"/>
    </source>
</evidence>
<dbReference type="EMBL" id="JAVRRT010000023">
    <property type="protein sequence ID" value="KAK5163742.1"/>
    <property type="molecule type" value="Genomic_DNA"/>
</dbReference>
<feature type="compositionally biased region" description="Basic and acidic residues" evidence="11">
    <location>
        <begin position="69"/>
        <end position="80"/>
    </location>
</feature>
<dbReference type="GO" id="GO:0019843">
    <property type="term" value="F:rRNA binding"/>
    <property type="evidence" value="ECO:0007669"/>
    <property type="project" value="TreeGrafter"/>
</dbReference>
<dbReference type="InterPro" id="IPR027417">
    <property type="entry name" value="P-loop_NTPase"/>
</dbReference>
<dbReference type="AlphaFoldDB" id="A0AAV9NVB0"/>
<evidence type="ECO:0000256" key="9">
    <source>
        <dbReference type="ARBA" id="ARBA00023274"/>
    </source>
</evidence>
<evidence type="ECO:0000256" key="5">
    <source>
        <dbReference type="ARBA" id="ARBA00015422"/>
    </source>
</evidence>
<dbReference type="Gene3D" id="3.40.50.300">
    <property type="entry name" value="P-loop containing nucleotide triphosphate hydrolases"/>
    <property type="match status" value="1"/>
</dbReference>
<evidence type="ECO:0000256" key="6">
    <source>
        <dbReference type="ARBA" id="ARBA00022517"/>
    </source>
</evidence>
<dbReference type="Pfam" id="PF22916">
    <property type="entry name" value="UTP25_NTPase-like"/>
    <property type="match status" value="1"/>
</dbReference>
<dbReference type="GO" id="GO:0032040">
    <property type="term" value="C:small-subunit processome"/>
    <property type="evidence" value="ECO:0007669"/>
    <property type="project" value="TreeGrafter"/>
</dbReference>
<comment type="subunit">
    <text evidence="4 10">Component of the ribosomal small subunit (SSU) processome composed of at least 40 protein subunits and snoRNA U3.</text>
</comment>
<name>A0AAV9NVB0_9PEZI</name>
<evidence type="ECO:0000259" key="12">
    <source>
        <dbReference type="Pfam" id="PF06862"/>
    </source>
</evidence>
<gene>
    <name evidence="14" type="primary">UTP25</name>
    <name evidence="14" type="ORF">LTR77_010415</name>
</gene>